<keyword evidence="1" id="KW-1185">Reference proteome</keyword>
<evidence type="ECO:0000313" key="2">
    <source>
        <dbReference type="WBParaSite" id="Hba_18061"/>
    </source>
</evidence>
<dbReference type="Proteomes" id="UP000095283">
    <property type="component" value="Unplaced"/>
</dbReference>
<name>A0A1I7XJX2_HETBA</name>
<organism evidence="1 2">
    <name type="scientific">Heterorhabditis bacteriophora</name>
    <name type="common">Entomopathogenic nematode worm</name>
    <dbReference type="NCBI Taxonomy" id="37862"/>
    <lineage>
        <taxon>Eukaryota</taxon>
        <taxon>Metazoa</taxon>
        <taxon>Ecdysozoa</taxon>
        <taxon>Nematoda</taxon>
        <taxon>Chromadorea</taxon>
        <taxon>Rhabditida</taxon>
        <taxon>Rhabditina</taxon>
        <taxon>Rhabditomorpha</taxon>
        <taxon>Strongyloidea</taxon>
        <taxon>Heterorhabditidae</taxon>
        <taxon>Heterorhabditis</taxon>
    </lineage>
</organism>
<evidence type="ECO:0000313" key="1">
    <source>
        <dbReference type="Proteomes" id="UP000095283"/>
    </source>
</evidence>
<accession>A0A1I7XJX2</accession>
<reference evidence="2" key="1">
    <citation type="submission" date="2016-11" db="UniProtKB">
        <authorList>
            <consortium name="WormBaseParasite"/>
        </authorList>
    </citation>
    <scope>IDENTIFICATION</scope>
</reference>
<sequence>MLLTFGKYTQRRHNVHTICCGDNVCDHQINMMNYADYVGNYNSLQAVQKETGDANFTYALVDMMKRFNTDQCLYNTMVLITNRLFVTDELKLGKDCIKPCGPKVKDECLNVQLIDCPYPPITESPVTPTIGVTSTIPADNISSSYWYLMYVFALSNRTTDDEFKRVVNFIQTPLQHCANQRDKITVRFLAKNNVDTGWLFHLANITSFLQSLQADKVLLNSVNSTVNEDVTLDLIRKAISIPHGQDGTREPRITLLTDFVSQNFIDAYNNKSDTLMHDLQYFDFEIDSFNAVDISVG</sequence>
<proteinExistence type="predicted"/>
<dbReference type="WBParaSite" id="Hba_18061">
    <property type="protein sequence ID" value="Hba_18061"/>
    <property type="gene ID" value="Hba_18061"/>
</dbReference>
<protein>
    <submittedName>
        <fullName evidence="2">VP1054</fullName>
    </submittedName>
</protein>
<dbReference type="AlphaFoldDB" id="A0A1I7XJX2"/>